<proteinExistence type="predicted"/>
<evidence type="ECO:0000256" key="5">
    <source>
        <dbReference type="SAM" id="MobiDB-lite"/>
    </source>
</evidence>
<evidence type="ECO:0000256" key="1">
    <source>
        <dbReference type="ARBA" id="ARBA00004613"/>
    </source>
</evidence>
<dbReference type="InterPro" id="IPR055372">
    <property type="entry name" value="CBM96"/>
</dbReference>
<dbReference type="InterPro" id="IPR028974">
    <property type="entry name" value="TSP_type-3_rpt"/>
</dbReference>
<dbReference type="GO" id="GO:0005576">
    <property type="term" value="C:extracellular region"/>
    <property type="evidence" value="ECO:0007669"/>
    <property type="project" value="UniProtKB-SubCell"/>
</dbReference>
<name>A0A150TB58_SORCE</name>
<reference evidence="7 8" key="1">
    <citation type="submission" date="2014-02" db="EMBL/GenBank/DDBJ databases">
        <title>The small core and large imbalanced accessory genome model reveals a collaborative survival strategy of Sorangium cellulosum strains in nature.</title>
        <authorList>
            <person name="Han K."/>
            <person name="Peng R."/>
            <person name="Blom J."/>
            <person name="Li Y.-Z."/>
        </authorList>
    </citation>
    <scope>NUCLEOTIDE SEQUENCE [LARGE SCALE GENOMIC DNA]</scope>
    <source>
        <strain evidence="7 8">So0007-03</strain>
    </source>
</reference>
<dbReference type="InterPro" id="IPR003367">
    <property type="entry name" value="Thrombospondin_3-like_rpt"/>
</dbReference>
<dbReference type="NCBIfam" id="NF033679">
    <property type="entry name" value="DNRLRE_dom"/>
    <property type="match status" value="1"/>
</dbReference>
<keyword evidence="4" id="KW-0106">Calcium</keyword>
<sequence length="852" mass="87953">MPNADQSDGDFNSFGDACDSCWTAGDLDEDGDTICSSVDNCTYWPNSGQEDDDADGVGDACDNCRSAANPDQRDSNRNGVGDACDTCGATGGPDYDRDGACDGNDNCPSVWNPGQQDRDGDGRGDACDPCTGHDNRDDDHDGLCRDTDNCADVHNPGQEDSDADGIGDACDRCAGAGARDSDGDGRCDGDDNCASRFNPGQEDGDADGVGDTCDNCAAAPNADQRDSDANGLGDACDGCWAAGDGDADVDGLCDGDDNCIDVPNAGQEDGDADGAGDACDSCPTTPGADQRDSDGNGVGDACDPCWLAATGDADLDTVCDPEDNCRSTYNPDQADTDRDDHGDRCDPTCGAIIDNGTVQLGVNCEGHLNVPFADDPLGLGTMGLRYLPTGNPGLDTFARTEGWGAADAMMGTAGYANHGIDGSPYRLQRVSFSATPDSAVSTVQIDGALRVTHDYRPSSATPSLYEVVVTIENTSESDVHLRYRRVMDWNIYPALYSELVTVDPGAAAEITHTDLGAWNTAHPFDHAGFLPGPAEDFGPGDLGALFDFDFGLLAPGDAHVFRLFYGAAGSKADALAALDAVGAEAYSLARPGEPGGEDPGAPNTFVFAYAGGAAAPACGDGALDPGEACDDGNLTEGDGCTAACLSCADADADGACDEADNCPDDANPAQEDGDGDGDACDPVCVAFQRGLAGDVADTSVWAAYPDYNEGDVAYVYSGLSHGFAKQALFRFALDSIPLGATVRSASLSTAAVSSGAQLIRAHRITAPWDEATATWRSFAGSYAPEIEATTTGIPYGTSTMDLTALVQAWVDGAHPNHGLLLEEDAGARTAFRSSEHHVASQRPRLDVCYTPH</sequence>
<keyword evidence="3" id="KW-0732">Signal</keyword>
<feature type="region of interest" description="Disordered" evidence="5">
    <location>
        <begin position="322"/>
        <end position="341"/>
    </location>
</feature>
<comment type="subcellular location">
    <subcellularLocation>
        <location evidence="1">Secreted</location>
    </subcellularLocation>
</comment>
<dbReference type="PANTHER" id="PTHR10199:SF100">
    <property type="entry name" value="THROMBOSPONDIN, ISOFORM A"/>
    <property type="match status" value="1"/>
</dbReference>
<evidence type="ECO:0000259" key="6">
    <source>
        <dbReference type="Pfam" id="PF24517"/>
    </source>
</evidence>
<dbReference type="Pfam" id="PF24517">
    <property type="entry name" value="CBM96"/>
    <property type="match status" value="1"/>
</dbReference>
<keyword evidence="2" id="KW-0964">Secreted</keyword>
<feature type="region of interest" description="Disordered" evidence="5">
    <location>
        <begin position="106"/>
        <end position="139"/>
    </location>
</feature>
<feature type="compositionally biased region" description="Basic and acidic residues" evidence="5">
    <location>
        <begin position="116"/>
        <end position="139"/>
    </location>
</feature>
<feature type="domain" description="Carbohydrate-binding module family 96" evidence="6">
    <location>
        <begin position="695"/>
        <end position="838"/>
    </location>
</feature>
<evidence type="ECO:0000256" key="3">
    <source>
        <dbReference type="ARBA" id="ARBA00022729"/>
    </source>
</evidence>
<dbReference type="Proteomes" id="UP000075502">
    <property type="component" value="Unassembled WGS sequence"/>
</dbReference>
<evidence type="ECO:0000313" key="7">
    <source>
        <dbReference type="EMBL" id="KYG01920.1"/>
    </source>
</evidence>
<dbReference type="InterPro" id="IPR017897">
    <property type="entry name" value="Thrombospondin_3_rpt"/>
</dbReference>
<accession>A0A150TB58</accession>
<dbReference type="GO" id="GO:0005509">
    <property type="term" value="F:calcium ion binding"/>
    <property type="evidence" value="ECO:0007669"/>
    <property type="project" value="InterPro"/>
</dbReference>
<dbReference type="AlphaFoldDB" id="A0A150TB58"/>
<feature type="region of interest" description="Disordered" evidence="5">
    <location>
        <begin position="192"/>
        <end position="211"/>
    </location>
</feature>
<gene>
    <name evidence="7" type="ORF">BE21_55580</name>
</gene>
<dbReference type="GO" id="GO:0007155">
    <property type="term" value="P:cell adhesion"/>
    <property type="evidence" value="ECO:0007669"/>
    <property type="project" value="InterPro"/>
</dbReference>
<dbReference type="EMBL" id="JEME01003212">
    <property type="protein sequence ID" value="KYG01920.1"/>
    <property type="molecule type" value="Genomic_DNA"/>
</dbReference>
<comment type="caution">
    <text evidence="7">The sequence shown here is derived from an EMBL/GenBank/DDBJ whole genome shotgun (WGS) entry which is preliminary data.</text>
</comment>
<protein>
    <recommendedName>
        <fullName evidence="6">Carbohydrate-binding module family 96 domain-containing protein</fullName>
    </recommendedName>
</protein>
<evidence type="ECO:0000256" key="4">
    <source>
        <dbReference type="ARBA" id="ARBA00022837"/>
    </source>
</evidence>
<dbReference type="Pfam" id="PF02412">
    <property type="entry name" value="TSP_3"/>
    <property type="match status" value="6"/>
</dbReference>
<dbReference type="PANTHER" id="PTHR10199">
    <property type="entry name" value="THROMBOSPONDIN"/>
    <property type="match status" value="1"/>
</dbReference>
<evidence type="ECO:0000313" key="8">
    <source>
        <dbReference type="Proteomes" id="UP000075502"/>
    </source>
</evidence>
<dbReference type="Gene3D" id="4.10.1080.10">
    <property type="entry name" value="TSP type-3 repeat"/>
    <property type="match status" value="4"/>
</dbReference>
<organism evidence="7 8">
    <name type="scientific">Sorangium cellulosum</name>
    <name type="common">Polyangium cellulosum</name>
    <dbReference type="NCBI Taxonomy" id="56"/>
    <lineage>
        <taxon>Bacteria</taxon>
        <taxon>Pseudomonadati</taxon>
        <taxon>Myxococcota</taxon>
        <taxon>Polyangia</taxon>
        <taxon>Polyangiales</taxon>
        <taxon>Polyangiaceae</taxon>
        <taxon>Sorangium</taxon>
    </lineage>
</organism>
<evidence type="ECO:0000256" key="2">
    <source>
        <dbReference type="ARBA" id="ARBA00022525"/>
    </source>
</evidence>
<dbReference type="PROSITE" id="PS51234">
    <property type="entry name" value="TSP3"/>
    <property type="match status" value="1"/>
</dbReference>
<dbReference type="SUPFAM" id="SSF103647">
    <property type="entry name" value="TSP type-3 repeat"/>
    <property type="match status" value="3"/>
</dbReference>